<organism evidence="6 7">
    <name type="scientific">candidate division WOR-1 bacterium RIFOXYC12_FULL_54_18</name>
    <dbReference type="NCBI Taxonomy" id="1802584"/>
    <lineage>
        <taxon>Bacteria</taxon>
        <taxon>Bacillati</taxon>
        <taxon>Saganbacteria</taxon>
    </lineage>
</organism>
<dbReference type="InterPro" id="IPR057309">
    <property type="entry name" value="PcsB_CC"/>
</dbReference>
<feature type="coiled-coil region" evidence="2">
    <location>
        <begin position="192"/>
        <end position="240"/>
    </location>
</feature>
<dbReference type="SUPFAM" id="SSF51261">
    <property type="entry name" value="Duplicated hybrid motif"/>
    <property type="match status" value="1"/>
</dbReference>
<evidence type="ECO:0000259" key="5">
    <source>
        <dbReference type="Pfam" id="PF24568"/>
    </source>
</evidence>
<dbReference type="Pfam" id="PF01551">
    <property type="entry name" value="Peptidase_M23"/>
    <property type="match status" value="1"/>
</dbReference>
<dbReference type="CDD" id="cd12797">
    <property type="entry name" value="M23_peptidase"/>
    <property type="match status" value="1"/>
</dbReference>
<dbReference type="InterPro" id="IPR016047">
    <property type="entry name" value="M23ase_b-sheet_dom"/>
</dbReference>
<dbReference type="GO" id="GO:0004222">
    <property type="term" value="F:metalloendopeptidase activity"/>
    <property type="evidence" value="ECO:0007669"/>
    <property type="project" value="TreeGrafter"/>
</dbReference>
<reference evidence="6 7" key="1">
    <citation type="journal article" date="2016" name="Nat. Commun.">
        <title>Thousands of microbial genomes shed light on interconnected biogeochemical processes in an aquifer system.</title>
        <authorList>
            <person name="Anantharaman K."/>
            <person name="Brown C.T."/>
            <person name="Hug L.A."/>
            <person name="Sharon I."/>
            <person name="Castelle C.J."/>
            <person name="Probst A.J."/>
            <person name="Thomas B.C."/>
            <person name="Singh A."/>
            <person name="Wilkins M.J."/>
            <person name="Karaoz U."/>
            <person name="Brodie E.L."/>
            <person name="Williams K.H."/>
            <person name="Hubbard S.S."/>
            <person name="Banfield J.F."/>
        </authorList>
    </citation>
    <scope>NUCLEOTIDE SEQUENCE [LARGE SCALE GENOMIC DNA]</scope>
</reference>
<feature type="chain" id="PRO_5009514506" evidence="3">
    <location>
        <begin position="23"/>
        <end position="374"/>
    </location>
</feature>
<feature type="domain" description="M23ase beta-sheet core" evidence="4">
    <location>
        <begin position="273"/>
        <end position="367"/>
    </location>
</feature>
<evidence type="ECO:0000259" key="4">
    <source>
        <dbReference type="Pfam" id="PF01551"/>
    </source>
</evidence>
<dbReference type="Pfam" id="PF24568">
    <property type="entry name" value="CC_PcsB"/>
    <property type="match status" value="1"/>
</dbReference>
<feature type="coiled-coil region" evidence="2">
    <location>
        <begin position="31"/>
        <end position="89"/>
    </location>
</feature>
<dbReference type="Proteomes" id="UP000178602">
    <property type="component" value="Unassembled WGS sequence"/>
</dbReference>
<name>A0A1F4T6Q0_UNCSA</name>
<comment type="caution">
    <text evidence="6">The sequence shown here is derived from an EMBL/GenBank/DDBJ whole genome shotgun (WGS) entry which is preliminary data.</text>
</comment>
<evidence type="ECO:0000256" key="2">
    <source>
        <dbReference type="SAM" id="Coils"/>
    </source>
</evidence>
<dbReference type="Gene3D" id="2.70.70.10">
    <property type="entry name" value="Glucose Permease (Domain IIA)"/>
    <property type="match status" value="1"/>
</dbReference>
<keyword evidence="1 3" id="KW-0732">Signal</keyword>
<gene>
    <name evidence="6" type="ORF">A3K49_05395</name>
</gene>
<dbReference type="EMBL" id="MEUG01000001">
    <property type="protein sequence ID" value="OGC28395.1"/>
    <property type="molecule type" value="Genomic_DNA"/>
</dbReference>
<dbReference type="InterPro" id="IPR050570">
    <property type="entry name" value="Cell_wall_metabolism_enzyme"/>
</dbReference>
<keyword evidence="2" id="KW-0175">Coiled coil</keyword>
<feature type="signal peptide" evidence="3">
    <location>
        <begin position="1"/>
        <end position="22"/>
    </location>
</feature>
<evidence type="ECO:0000313" key="6">
    <source>
        <dbReference type="EMBL" id="OGC28395.1"/>
    </source>
</evidence>
<dbReference type="PANTHER" id="PTHR21666">
    <property type="entry name" value="PEPTIDASE-RELATED"/>
    <property type="match status" value="1"/>
</dbReference>
<dbReference type="PROSITE" id="PS51257">
    <property type="entry name" value="PROKAR_LIPOPROTEIN"/>
    <property type="match status" value="1"/>
</dbReference>
<evidence type="ECO:0000256" key="3">
    <source>
        <dbReference type="SAM" id="SignalP"/>
    </source>
</evidence>
<evidence type="ECO:0000256" key="1">
    <source>
        <dbReference type="ARBA" id="ARBA00022729"/>
    </source>
</evidence>
<dbReference type="PANTHER" id="PTHR21666:SF289">
    <property type="entry name" value="L-ALA--D-GLU ENDOPEPTIDASE"/>
    <property type="match status" value="1"/>
</dbReference>
<dbReference type="Gene3D" id="6.10.250.3150">
    <property type="match status" value="1"/>
</dbReference>
<sequence length="374" mass="42225">MKLLVRIIIILFITGLACQAIAEEPVPADEQAKLETIRQALEENKEKLKQTREQRQAALGKLVVVTRQLKSANRKISMAKEKIQTNEMEIGVLSVELRKAETEINKSADLLRKRVREAYVNGRINYLDLFLGSRSMSDFLNRFYFFQRVIESDAALINKTKSYLSASKAKRSILQDRTKEIKTLVVVVAGEKEKIAQQLEEKKTLASELQEREKGYEKKVRELEQSSRELEVLIQKKTAERTGAAVHSTGTYIWPLKGRITLRYGVRHRIQGRHTGIDIADRYGAPILAADSGEIIFAGWWDGYGKAVVIDHGRGMSTVYAHLSRIYATVGSKILKGQTIGLEGSTGYSTGPHLHFEIRKKGTPVNPTKYLPKM</sequence>
<dbReference type="InterPro" id="IPR011055">
    <property type="entry name" value="Dup_hybrid_motif"/>
</dbReference>
<proteinExistence type="predicted"/>
<feature type="domain" description="Peptidoglycan hydrolase PcsB coiled-coil" evidence="5">
    <location>
        <begin position="99"/>
        <end position="162"/>
    </location>
</feature>
<protein>
    <submittedName>
        <fullName evidence="6">Uncharacterized protein</fullName>
    </submittedName>
</protein>
<evidence type="ECO:0000313" key="7">
    <source>
        <dbReference type="Proteomes" id="UP000178602"/>
    </source>
</evidence>
<dbReference type="AlphaFoldDB" id="A0A1F4T6Q0"/>
<accession>A0A1F4T6Q0</accession>